<keyword evidence="8" id="KW-0868">Chloride</keyword>
<feature type="transmembrane region" description="Helical" evidence="11">
    <location>
        <begin position="291"/>
        <end position="314"/>
    </location>
</feature>
<keyword evidence="9" id="KW-0407">Ion channel</keyword>
<feature type="non-terminal residue" evidence="12">
    <location>
        <position position="1"/>
    </location>
</feature>
<feature type="transmembrane region" description="Helical" evidence="11">
    <location>
        <begin position="492"/>
        <end position="514"/>
    </location>
</feature>
<evidence type="ECO:0000256" key="7">
    <source>
        <dbReference type="ARBA" id="ARBA00023173"/>
    </source>
</evidence>
<evidence type="ECO:0000313" key="12">
    <source>
        <dbReference type="EMBL" id="CAE7196068.1"/>
    </source>
</evidence>
<dbReference type="PRINTS" id="PR00762">
    <property type="entry name" value="CLCHANNEL"/>
</dbReference>
<feature type="transmembrane region" description="Helical" evidence="11">
    <location>
        <begin position="156"/>
        <end position="174"/>
    </location>
</feature>
<keyword evidence="6 11" id="KW-0472">Membrane</keyword>
<dbReference type="SUPFAM" id="SSF81340">
    <property type="entry name" value="Clc chloride channel"/>
    <property type="match status" value="1"/>
</dbReference>
<evidence type="ECO:0000256" key="1">
    <source>
        <dbReference type="ARBA" id="ARBA00004141"/>
    </source>
</evidence>
<dbReference type="OrthoDB" id="4564at2759"/>
<feature type="transmembrane region" description="Helical" evidence="11">
    <location>
        <begin position="433"/>
        <end position="452"/>
    </location>
</feature>
<feature type="compositionally biased region" description="Acidic residues" evidence="10">
    <location>
        <begin position="27"/>
        <end position="36"/>
    </location>
</feature>
<evidence type="ECO:0000256" key="6">
    <source>
        <dbReference type="ARBA" id="ARBA00023136"/>
    </source>
</evidence>
<keyword evidence="5" id="KW-0406">Ion transport</keyword>
<evidence type="ECO:0000256" key="3">
    <source>
        <dbReference type="ARBA" id="ARBA00022692"/>
    </source>
</evidence>
<keyword evidence="7" id="KW-0869">Chloride channel</keyword>
<protein>
    <submittedName>
        <fullName evidence="12">ClcA protein</fullName>
    </submittedName>
</protein>
<feature type="transmembrane region" description="Helical" evidence="11">
    <location>
        <begin position="231"/>
        <end position="250"/>
    </location>
</feature>
<dbReference type="Pfam" id="PF00654">
    <property type="entry name" value="Voltage_CLC"/>
    <property type="match status" value="1"/>
</dbReference>
<keyword evidence="4 11" id="KW-1133">Transmembrane helix</keyword>
<organism evidence="12 13">
    <name type="scientific">Symbiodinium necroappetens</name>
    <dbReference type="NCBI Taxonomy" id="1628268"/>
    <lineage>
        <taxon>Eukaryota</taxon>
        <taxon>Sar</taxon>
        <taxon>Alveolata</taxon>
        <taxon>Dinophyceae</taxon>
        <taxon>Suessiales</taxon>
        <taxon>Symbiodiniaceae</taxon>
        <taxon>Symbiodinium</taxon>
    </lineage>
</organism>
<feature type="transmembrane region" description="Helical" evidence="11">
    <location>
        <begin position="345"/>
        <end position="365"/>
    </location>
</feature>
<feature type="region of interest" description="Disordered" evidence="10">
    <location>
        <begin position="1"/>
        <end position="36"/>
    </location>
</feature>
<dbReference type="InterPro" id="IPR001807">
    <property type="entry name" value="ClC"/>
</dbReference>
<reference evidence="12" key="1">
    <citation type="submission" date="2021-02" db="EMBL/GenBank/DDBJ databases">
        <authorList>
            <person name="Dougan E. K."/>
            <person name="Rhodes N."/>
            <person name="Thang M."/>
            <person name="Chan C."/>
        </authorList>
    </citation>
    <scope>NUCLEOTIDE SEQUENCE</scope>
</reference>
<feature type="transmembrane region" description="Helical" evidence="11">
    <location>
        <begin position="256"/>
        <end position="279"/>
    </location>
</feature>
<comment type="subcellular location">
    <subcellularLocation>
        <location evidence="1">Membrane</location>
        <topology evidence="1">Multi-pass membrane protein</topology>
    </subcellularLocation>
</comment>
<keyword evidence="13" id="KW-1185">Reference proteome</keyword>
<sequence>MRDDAASSAVDVTREDAECPVLAERSDENEQEVDEDVEEIEEEVGKESSIVAEYFPGNLDETPSARNGYLTERSDRFSMLSVAGDAAMPESLPILLVLFACLIAALLGALVAGLHTMIKYVGCPLGTNGCNSFSGYEYEKKGFLLVKALEGYVPEAVVNVVMAMVCMLAIGIVADVFPERYGKQVLGGGTVQSLLAVAAGIPIAFRCAALRVVIMALYFTGGGTMGGDGPTIQVCTAVAGMIGWICGIRAPRTQSLLASLGFCCGFASSFNAPLSGILFAMEELSHVSSRLTTRVICIILVGSIVSTAVMRGLLENKVLFKAVYPDNLEDMVAGGSIETIFGKSMWMLVSIGIGLLCAFVGYIFHKGFGFTHWLLTKKVYECCPRYLVFMILGGMTAGIGALVFHLTGLRGVWGIGIKDLGEVLVQNPNIKAVDLLIFALGKLGAFMLGVSARFPGDTLEPVLISGGFIGGFVGKVLPDSVLGEEANAACEIFGMVGLFASCFRFPVTPVVIVLELTGTRTYNIILPVALSSFTALAVSNHLFPPILEQILHQDGIDLEAVAELAEFADDEELSMRDLEEAEARSVGSHSHSEKQVEGEASQDGSHFETKRTNSMESWGQRAGRHSTFQVVIGRLEESMFDVSSHDRTDRRRASVMEQVTSRPGLTLEVAAAVADAATAASTDVD</sequence>
<evidence type="ECO:0000256" key="11">
    <source>
        <dbReference type="SAM" id="Phobius"/>
    </source>
</evidence>
<dbReference type="EMBL" id="CAJNJA010005681">
    <property type="protein sequence ID" value="CAE7196068.1"/>
    <property type="molecule type" value="Genomic_DNA"/>
</dbReference>
<feature type="transmembrane region" description="Helical" evidence="11">
    <location>
        <begin position="94"/>
        <end position="114"/>
    </location>
</feature>
<evidence type="ECO:0000256" key="8">
    <source>
        <dbReference type="ARBA" id="ARBA00023214"/>
    </source>
</evidence>
<feature type="transmembrane region" description="Helical" evidence="11">
    <location>
        <begin position="521"/>
        <end position="543"/>
    </location>
</feature>
<evidence type="ECO:0000313" key="13">
    <source>
        <dbReference type="Proteomes" id="UP000601435"/>
    </source>
</evidence>
<evidence type="ECO:0000256" key="10">
    <source>
        <dbReference type="SAM" id="MobiDB-lite"/>
    </source>
</evidence>
<feature type="region of interest" description="Disordered" evidence="10">
    <location>
        <begin position="578"/>
        <end position="620"/>
    </location>
</feature>
<dbReference type="GO" id="GO:0005254">
    <property type="term" value="F:chloride channel activity"/>
    <property type="evidence" value="ECO:0007669"/>
    <property type="project" value="UniProtKB-KW"/>
</dbReference>
<dbReference type="InterPro" id="IPR050368">
    <property type="entry name" value="ClC-type_chloride_channel"/>
</dbReference>
<name>A0A812J104_9DINO</name>
<evidence type="ECO:0000256" key="5">
    <source>
        <dbReference type="ARBA" id="ARBA00023065"/>
    </source>
</evidence>
<keyword evidence="2" id="KW-0813">Transport</keyword>
<gene>
    <name evidence="12" type="primary">clcA</name>
    <name evidence="12" type="ORF">SNEC2469_LOCUS1336</name>
</gene>
<dbReference type="PANTHER" id="PTHR43427">
    <property type="entry name" value="CHLORIDE CHANNEL PROTEIN CLC-E"/>
    <property type="match status" value="1"/>
</dbReference>
<dbReference type="PANTHER" id="PTHR43427:SF6">
    <property type="entry name" value="CHLORIDE CHANNEL PROTEIN CLC-E"/>
    <property type="match status" value="1"/>
</dbReference>
<dbReference type="GO" id="GO:0034707">
    <property type="term" value="C:chloride channel complex"/>
    <property type="evidence" value="ECO:0007669"/>
    <property type="project" value="UniProtKB-KW"/>
</dbReference>
<dbReference type="Proteomes" id="UP000601435">
    <property type="component" value="Unassembled WGS sequence"/>
</dbReference>
<proteinExistence type="predicted"/>
<evidence type="ECO:0000256" key="2">
    <source>
        <dbReference type="ARBA" id="ARBA00022448"/>
    </source>
</evidence>
<dbReference type="AlphaFoldDB" id="A0A812J104"/>
<keyword evidence="3 11" id="KW-0812">Transmembrane</keyword>
<accession>A0A812J104</accession>
<evidence type="ECO:0000256" key="4">
    <source>
        <dbReference type="ARBA" id="ARBA00022989"/>
    </source>
</evidence>
<feature type="transmembrane region" description="Helical" evidence="11">
    <location>
        <begin position="386"/>
        <end position="413"/>
    </location>
</feature>
<comment type="caution">
    <text evidence="12">The sequence shown here is derived from an EMBL/GenBank/DDBJ whole genome shotgun (WGS) entry which is preliminary data.</text>
</comment>
<evidence type="ECO:0000256" key="9">
    <source>
        <dbReference type="ARBA" id="ARBA00023303"/>
    </source>
</evidence>
<dbReference type="InterPro" id="IPR014743">
    <property type="entry name" value="Cl-channel_core"/>
</dbReference>
<feature type="transmembrane region" description="Helical" evidence="11">
    <location>
        <begin position="194"/>
        <end position="219"/>
    </location>
</feature>
<dbReference type="Gene3D" id="1.10.3080.10">
    <property type="entry name" value="Clc chloride channel"/>
    <property type="match status" value="1"/>
</dbReference>